<dbReference type="KEGG" id="mlr:MELLADRAFT_116166"/>
<feature type="compositionally biased region" description="Basic and acidic residues" evidence="1">
    <location>
        <begin position="1"/>
        <end position="11"/>
    </location>
</feature>
<dbReference type="Proteomes" id="UP000001072">
    <property type="component" value="Unassembled WGS sequence"/>
</dbReference>
<feature type="compositionally biased region" description="Polar residues" evidence="1">
    <location>
        <begin position="145"/>
        <end position="163"/>
    </location>
</feature>
<proteinExistence type="predicted"/>
<feature type="region of interest" description="Disordered" evidence="1">
    <location>
        <begin position="1"/>
        <end position="120"/>
    </location>
</feature>
<gene>
    <name evidence="2" type="ORF">MELLADRAFT_116166</name>
</gene>
<dbReference type="AlphaFoldDB" id="F4RIB7"/>
<feature type="compositionally biased region" description="Polar residues" evidence="1">
    <location>
        <begin position="63"/>
        <end position="73"/>
    </location>
</feature>
<dbReference type="RefSeq" id="XP_007408743.1">
    <property type="nucleotide sequence ID" value="XM_007408681.1"/>
</dbReference>
<keyword evidence="3" id="KW-1185">Reference proteome</keyword>
<dbReference type="VEuPathDB" id="FungiDB:MELLADRAFT_116166"/>
<feature type="region of interest" description="Disordered" evidence="1">
    <location>
        <begin position="136"/>
        <end position="177"/>
    </location>
</feature>
<dbReference type="InParanoid" id="F4RIB7"/>
<feature type="compositionally biased region" description="Basic and acidic residues" evidence="1">
    <location>
        <begin position="44"/>
        <end position="62"/>
    </location>
</feature>
<dbReference type="EMBL" id="GL883102">
    <property type="protein sequence ID" value="EGG07978.1"/>
    <property type="molecule type" value="Genomic_DNA"/>
</dbReference>
<reference evidence="3" key="1">
    <citation type="journal article" date="2011" name="Proc. Natl. Acad. Sci. U.S.A.">
        <title>Obligate biotrophy features unraveled by the genomic analysis of rust fungi.</title>
        <authorList>
            <person name="Duplessis S."/>
            <person name="Cuomo C.A."/>
            <person name="Lin Y.-C."/>
            <person name="Aerts A."/>
            <person name="Tisserant E."/>
            <person name="Veneault-Fourrey C."/>
            <person name="Joly D.L."/>
            <person name="Hacquard S."/>
            <person name="Amselem J."/>
            <person name="Cantarel B.L."/>
            <person name="Chiu R."/>
            <person name="Coutinho P.M."/>
            <person name="Feau N."/>
            <person name="Field M."/>
            <person name="Frey P."/>
            <person name="Gelhaye E."/>
            <person name="Goldberg J."/>
            <person name="Grabherr M.G."/>
            <person name="Kodira C.D."/>
            <person name="Kohler A."/>
            <person name="Kuees U."/>
            <person name="Lindquist E.A."/>
            <person name="Lucas S.M."/>
            <person name="Mago R."/>
            <person name="Mauceli E."/>
            <person name="Morin E."/>
            <person name="Murat C."/>
            <person name="Pangilinan J.L."/>
            <person name="Park R."/>
            <person name="Pearson M."/>
            <person name="Quesneville H."/>
            <person name="Rouhier N."/>
            <person name="Sakthikumar S."/>
            <person name="Salamov A.A."/>
            <person name="Schmutz J."/>
            <person name="Selles B."/>
            <person name="Shapiro H."/>
            <person name="Tanguay P."/>
            <person name="Tuskan G.A."/>
            <person name="Henrissat B."/>
            <person name="Van de Peer Y."/>
            <person name="Rouze P."/>
            <person name="Ellis J.G."/>
            <person name="Dodds P.N."/>
            <person name="Schein J.E."/>
            <person name="Zhong S."/>
            <person name="Hamelin R.C."/>
            <person name="Grigoriev I.V."/>
            <person name="Szabo L.J."/>
            <person name="Martin F."/>
        </authorList>
    </citation>
    <scope>NUCLEOTIDE SEQUENCE [LARGE SCALE GENOMIC DNA]</scope>
    <source>
        <strain evidence="3">98AG31 / pathotype 3-4-7</strain>
    </source>
</reference>
<dbReference type="GeneID" id="18925763"/>
<evidence type="ECO:0000313" key="2">
    <source>
        <dbReference type="EMBL" id="EGG07978.1"/>
    </source>
</evidence>
<feature type="compositionally biased region" description="Polar residues" evidence="1">
    <location>
        <begin position="91"/>
        <end position="101"/>
    </location>
</feature>
<evidence type="ECO:0000256" key="1">
    <source>
        <dbReference type="SAM" id="MobiDB-lite"/>
    </source>
</evidence>
<sequence>MNIEEFNKKAADSVLEPRNLSADNTEQGLSTSKKKQQVNTRSKKAQEHAKLSEQSRNDENTNHTDPNLTNTVVTGQSSTNTLTQQTTTNNENRNADLQRQANENRTEQIGEIEGIANVEREDGNENNQVLRNNLLGLSIGPGSFSGPSRQLLLENNQVATSGGTEKGKGAAGNTKQV</sequence>
<dbReference type="HOGENOM" id="CLU_1518195_0_0_1"/>
<name>F4RIB7_MELLP</name>
<organism evidence="3">
    <name type="scientific">Melampsora larici-populina (strain 98AG31 / pathotype 3-4-7)</name>
    <name type="common">Poplar leaf rust fungus</name>
    <dbReference type="NCBI Taxonomy" id="747676"/>
    <lineage>
        <taxon>Eukaryota</taxon>
        <taxon>Fungi</taxon>
        <taxon>Dikarya</taxon>
        <taxon>Basidiomycota</taxon>
        <taxon>Pucciniomycotina</taxon>
        <taxon>Pucciniomycetes</taxon>
        <taxon>Pucciniales</taxon>
        <taxon>Melampsoraceae</taxon>
        <taxon>Melampsora</taxon>
    </lineage>
</organism>
<accession>F4RIB7</accession>
<protein>
    <submittedName>
        <fullName evidence="2">Uncharacterized protein</fullName>
    </submittedName>
</protein>
<evidence type="ECO:0000313" key="3">
    <source>
        <dbReference type="Proteomes" id="UP000001072"/>
    </source>
</evidence>
<feature type="compositionally biased region" description="Polar residues" evidence="1">
    <location>
        <begin position="21"/>
        <end position="31"/>
    </location>
</feature>
<feature type="compositionally biased region" description="Low complexity" evidence="1">
    <location>
        <begin position="74"/>
        <end position="90"/>
    </location>
</feature>